<reference evidence="4 5" key="1">
    <citation type="submission" date="2020-08" db="EMBL/GenBank/DDBJ databases">
        <title>Sequencing the genomes of 1000 actinobacteria strains.</title>
        <authorList>
            <person name="Klenk H.-P."/>
        </authorList>
    </citation>
    <scope>NUCLEOTIDE SEQUENCE [LARGE SCALE GENOMIC DNA]</scope>
    <source>
        <strain evidence="4 5">DSM 45790</strain>
    </source>
</reference>
<dbReference type="Proteomes" id="UP000588112">
    <property type="component" value="Unassembled WGS sequence"/>
</dbReference>
<sequence>MTVTSCPPPATGGSAAEPMNDSAAASVSGSAAASMSGSAAAPQSGSAAVSPTARGLWRGARGAVALGVIVIAVAVVTALVVGGSGESGRLDPTDTTLSGGKALARLLAGQGVRVERVSTVEEVERLDGTESQILISGTWWLTSDEHRRLARTRADRLVVGADPALVTLAPGLEAAGEASLRSREPGCELPAAVRAGSAHMGGATFRTPPEGAVGCYPGEDGASLVRVFGTGAPTVTVVGDGAFMTNQRLAEDGNAALAVNLAGAKPVLIWLVPGGRPASAPGSGDVSPGDLIPAGVVWALVQLLVAVLVVALWRGRRLGPVVVERLPVVVRAAETVEGRGRLYRARRARDRAAATLRAACAARLTPRLGLTGDATPDEIVAATALKSGQDAVWVRSVMYGPAPADDAALVALAGHLDTLERQVRES</sequence>
<feature type="domain" description="DUF4350" evidence="3">
    <location>
        <begin position="94"/>
        <end position="261"/>
    </location>
</feature>
<protein>
    <recommendedName>
        <fullName evidence="3">DUF4350 domain-containing protein</fullName>
    </recommendedName>
</protein>
<feature type="compositionally biased region" description="Pro residues" evidence="1">
    <location>
        <begin position="1"/>
        <end position="10"/>
    </location>
</feature>
<name>A0A7W8YZF4_9ACTN</name>
<feature type="region of interest" description="Disordered" evidence="1">
    <location>
        <begin position="1"/>
        <end position="21"/>
    </location>
</feature>
<keyword evidence="2" id="KW-0812">Transmembrane</keyword>
<dbReference type="EMBL" id="JACHBR010000001">
    <property type="protein sequence ID" value="MBB5624634.1"/>
    <property type="molecule type" value="Genomic_DNA"/>
</dbReference>
<feature type="transmembrane region" description="Helical" evidence="2">
    <location>
        <begin position="254"/>
        <end position="272"/>
    </location>
</feature>
<gene>
    <name evidence="4" type="ORF">BJ981_000333</name>
</gene>
<keyword evidence="5" id="KW-1185">Reference proteome</keyword>
<accession>A0A7W8YZF4</accession>
<evidence type="ECO:0000259" key="3">
    <source>
        <dbReference type="Pfam" id="PF14258"/>
    </source>
</evidence>
<dbReference type="InterPro" id="IPR025646">
    <property type="entry name" value="DUF4350"/>
</dbReference>
<evidence type="ECO:0000313" key="5">
    <source>
        <dbReference type="Proteomes" id="UP000588112"/>
    </source>
</evidence>
<evidence type="ECO:0000256" key="2">
    <source>
        <dbReference type="SAM" id="Phobius"/>
    </source>
</evidence>
<dbReference type="RefSeq" id="WP_239139143.1">
    <property type="nucleotide sequence ID" value="NZ_BOOS01000010.1"/>
</dbReference>
<comment type="caution">
    <text evidence="4">The sequence shown here is derived from an EMBL/GenBank/DDBJ whole genome shotgun (WGS) entry which is preliminary data.</text>
</comment>
<evidence type="ECO:0000313" key="4">
    <source>
        <dbReference type="EMBL" id="MBB5624634.1"/>
    </source>
</evidence>
<feature type="transmembrane region" description="Helical" evidence="2">
    <location>
        <begin position="60"/>
        <end position="81"/>
    </location>
</feature>
<organism evidence="4 5">
    <name type="scientific">Sphaerisporangium krabiense</name>
    <dbReference type="NCBI Taxonomy" id="763782"/>
    <lineage>
        <taxon>Bacteria</taxon>
        <taxon>Bacillati</taxon>
        <taxon>Actinomycetota</taxon>
        <taxon>Actinomycetes</taxon>
        <taxon>Streptosporangiales</taxon>
        <taxon>Streptosporangiaceae</taxon>
        <taxon>Sphaerisporangium</taxon>
    </lineage>
</organism>
<feature type="transmembrane region" description="Helical" evidence="2">
    <location>
        <begin position="292"/>
        <end position="313"/>
    </location>
</feature>
<dbReference type="Pfam" id="PF14258">
    <property type="entry name" value="DUF4350"/>
    <property type="match status" value="1"/>
</dbReference>
<proteinExistence type="predicted"/>
<dbReference type="AlphaFoldDB" id="A0A7W8YZF4"/>
<keyword evidence="2" id="KW-0472">Membrane</keyword>
<evidence type="ECO:0000256" key="1">
    <source>
        <dbReference type="SAM" id="MobiDB-lite"/>
    </source>
</evidence>
<keyword evidence="2" id="KW-1133">Transmembrane helix</keyword>